<keyword evidence="3" id="KW-1185">Reference proteome</keyword>
<feature type="compositionally biased region" description="Pro residues" evidence="1">
    <location>
        <begin position="92"/>
        <end position="107"/>
    </location>
</feature>
<feature type="region of interest" description="Disordered" evidence="1">
    <location>
        <begin position="21"/>
        <end position="46"/>
    </location>
</feature>
<gene>
    <name evidence="2" type="ORF">Salat_2008500</name>
</gene>
<proteinExistence type="predicted"/>
<evidence type="ECO:0000256" key="1">
    <source>
        <dbReference type="SAM" id="MobiDB-lite"/>
    </source>
</evidence>
<reference evidence="2" key="2">
    <citation type="journal article" date="2024" name="Plant">
        <title>Genomic evolution and insights into agronomic trait innovations of Sesamum species.</title>
        <authorList>
            <person name="Miao H."/>
            <person name="Wang L."/>
            <person name="Qu L."/>
            <person name="Liu H."/>
            <person name="Sun Y."/>
            <person name="Le M."/>
            <person name="Wang Q."/>
            <person name="Wei S."/>
            <person name="Zheng Y."/>
            <person name="Lin W."/>
            <person name="Duan Y."/>
            <person name="Cao H."/>
            <person name="Xiong S."/>
            <person name="Wang X."/>
            <person name="Wei L."/>
            <person name="Li C."/>
            <person name="Ma Q."/>
            <person name="Ju M."/>
            <person name="Zhao R."/>
            <person name="Li G."/>
            <person name="Mu C."/>
            <person name="Tian Q."/>
            <person name="Mei H."/>
            <person name="Zhang T."/>
            <person name="Gao T."/>
            <person name="Zhang H."/>
        </authorList>
    </citation>
    <scope>NUCLEOTIDE SEQUENCE</scope>
    <source>
        <strain evidence="2">3651</strain>
    </source>
</reference>
<comment type="caution">
    <text evidence="2">The sequence shown here is derived from an EMBL/GenBank/DDBJ whole genome shotgun (WGS) entry which is preliminary data.</text>
</comment>
<name>A0AAE1XYX8_9LAMI</name>
<dbReference type="AlphaFoldDB" id="A0AAE1XYX8"/>
<reference evidence="2" key="1">
    <citation type="submission" date="2020-06" db="EMBL/GenBank/DDBJ databases">
        <authorList>
            <person name="Li T."/>
            <person name="Hu X."/>
            <person name="Zhang T."/>
            <person name="Song X."/>
            <person name="Zhang H."/>
            <person name="Dai N."/>
            <person name="Sheng W."/>
            <person name="Hou X."/>
            <person name="Wei L."/>
        </authorList>
    </citation>
    <scope>NUCLEOTIDE SEQUENCE</scope>
    <source>
        <strain evidence="2">3651</strain>
        <tissue evidence="2">Leaf</tissue>
    </source>
</reference>
<dbReference type="Proteomes" id="UP001293254">
    <property type="component" value="Unassembled WGS sequence"/>
</dbReference>
<sequence length="107" mass="12052">MHAQEDWVLCRVFHKNRSTTEVAPKQEKAGSRYEKITTSSSPSLPPLMEPYVAFDHNDQYHHHQQVPCFSIFSPNQTALTFSLIDPAGSEISPPPPPPPPPPRPRPE</sequence>
<protein>
    <submittedName>
        <fullName evidence="2">NAC domain-containing protein 21/22</fullName>
    </submittedName>
</protein>
<dbReference type="EMBL" id="JACGWO010000008">
    <property type="protein sequence ID" value="KAK4420580.1"/>
    <property type="molecule type" value="Genomic_DNA"/>
</dbReference>
<evidence type="ECO:0000313" key="3">
    <source>
        <dbReference type="Proteomes" id="UP001293254"/>
    </source>
</evidence>
<evidence type="ECO:0000313" key="2">
    <source>
        <dbReference type="EMBL" id="KAK4420580.1"/>
    </source>
</evidence>
<accession>A0AAE1XYX8</accession>
<feature type="compositionally biased region" description="Basic and acidic residues" evidence="1">
    <location>
        <begin position="24"/>
        <end position="35"/>
    </location>
</feature>
<organism evidence="2 3">
    <name type="scientific">Sesamum alatum</name>
    <dbReference type="NCBI Taxonomy" id="300844"/>
    <lineage>
        <taxon>Eukaryota</taxon>
        <taxon>Viridiplantae</taxon>
        <taxon>Streptophyta</taxon>
        <taxon>Embryophyta</taxon>
        <taxon>Tracheophyta</taxon>
        <taxon>Spermatophyta</taxon>
        <taxon>Magnoliopsida</taxon>
        <taxon>eudicotyledons</taxon>
        <taxon>Gunneridae</taxon>
        <taxon>Pentapetalae</taxon>
        <taxon>asterids</taxon>
        <taxon>lamiids</taxon>
        <taxon>Lamiales</taxon>
        <taxon>Pedaliaceae</taxon>
        <taxon>Sesamum</taxon>
    </lineage>
</organism>
<feature type="region of interest" description="Disordered" evidence="1">
    <location>
        <begin position="85"/>
        <end position="107"/>
    </location>
</feature>